<proteinExistence type="predicted"/>
<dbReference type="InterPro" id="IPR000485">
    <property type="entry name" value="AsnC-type_HTH_dom"/>
</dbReference>
<dbReference type="Gene3D" id="1.10.10.10">
    <property type="entry name" value="Winged helix-like DNA-binding domain superfamily/Winged helix DNA-binding domain"/>
    <property type="match status" value="1"/>
</dbReference>
<dbReference type="Pfam" id="PF13412">
    <property type="entry name" value="HTH_24"/>
    <property type="match status" value="1"/>
</dbReference>
<dbReference type="RefSeq" id="WP_069320305.1">
    <property type="nucleotide sequence ID" value="NZ_MDDS01000022.1"/>
</dbReference>
<dbReference type="PANTHER" id="PTHR30154">
    <property type="entry name" value="LEUCINE-RESPONSIVE REGULATORY PROTEIN"/>
    <property type="match status" value="1"/>
</dbReference>
<evidence type="ECO:0000313" key="6">
    <source>
        <dbReference type="Proteomes" id="UP000094487"/>
    </source>
</evidence>
<dbReference type="GO" id="GO:0043565">
    <property type="term" value="F:sequence-specific DNA binding"/>
    <property type="evidence" value="ECO:0007669"/>
    <property type="project" value="InterPro"/>
</dbReference>
<dbReference type="InterPro" id="IPR019887">
    <property type="entry name" value="Tscrpt_reg_AsnC/Lrp_C"/>
</dbReference>
<dbReference type="InterPro" id="IPR036390">
    <property type="entry name" value="WH_DNA-bd_sf"/>
</dbReference>
<dbReference type="SUPFAM" id="SSF46785">
    <property type="entry name" value="Winged helix' DNA-binding domain"/>
    <property type="match status" value="1"/>
</dbReference>
<reference evidence="5 6" key="1">
    <citation type="submission" date="2016-08" db="EMBL/GenBank/DDBJ databases">
        <title>Draft genome of the agarase producing Sphingomonas sp. MCT13.</title>
        <authorList>
            <person name="D'Andrea M.M."/>
            <person name="Rossolini G.M."/>
            <person name="Thaller M.C."/>
        </authorList>
    </citation>
    <scope>NUCLEOTIDE SEQUENCE [LARGE SCALE GENOMIC DNA]</scope>
    <source>
        <strain evidence="5 6">MCT13</strain>
    </source>
</reference>
<keyword evidence="3" id="KW-0804">Transcription</keyword>
<evidence type="ECO:0000256" key="1">
    <source>
        <dbReference type="ARBA" id="ARBA00023015"/>
    </source>
</evidence>
<dbReference type="PROSITE" id="PS00519">
    <property type="entry name" value="HTH_ASNC_1"/>
    <property type="match status" value="1"/>
</dbReference>
<dbReference type="Gene3D" id="3.30.70.920">
    <property type="match status" value="1"/>
</dbReference>
<evidence type="ECO:0000256" key="3">
    <source>
        <dbReference type="ARBA" id="ARBA00023163"/>
    </source>
</evidence>
<dbReference type="InterPro" id="IPR011008">
    <property type="entry name" value="Dimeric_a/b-barrel"/>
</dbReference>
<dbReference type="GO" id="GO:0043200">
    <property type="term" value="P:response to amino acid"/>
    <property type="evidence" value="ECO:0007669"/>
    <property type="project" value="TreeGrafter"/>
</dbReference>
<evidence type="ECO:0000313" key="5">
    <source>
        <dbReference type="EMBL" id="ODP37957.1"/>
    </source>
</evidence>
<dbReference type="PROSITE" id="PS50956">
    <property type="entry name" value="HTH_ASNC_2"/>
    <property type="match status" value="1"/>
</dbReference>
<dbReference type="OrthoDB" id="7856348at2"/>
<keyword evidence="1" id="KW-0805">Transcription regulation</keyword>
<organism evidence="5 6">
    <name type="scientific">Sphingomonas turrisvirgatae</name>
    <dbReference type="NCBI Taxonomy" id="1888892"/>
    <lineage>
        <taxon>Bacteria</taxon>
        <taxon>Pseudomonadati</taxon>
        <taxon>Pseudomonadota</taxon>
        <taxon>Alphaproteobacteria</taxon>
        <taxon>Sphingomonadales</taxon>
        <taxon>Sphingomonadaceae</taxon>
        <taxon>Sphingomonas</taxon>
    </lineage>
</organism>
<evidence type="ECO:0000259" key="4">
    <source>
        <dbReference type="PROSITE" id="PS50956"/>
    </source>
</evidence>
<dbReference type="AlphaFoldDB" id="A0A1E3LVY9"/>
<accession>A0A1E3LVY9</accession>
<feature type="domain" description="HTH asnC-type" evidence="4">
    <location>
        <begin position="12"/>
        <end position="73"/>
    </location>
</feature>
<dbReference type="PRINTS" id="PR00033">
    <property type="entry name" value="HTHASNC"/>
</dbReference>
<dbReference type="Proteomes" id="UP000094487">
    <property type="component" value="Unassembled WGS sequence"/>
</dbReference>
<dbReference type="InterPro" id="IPR019885">
    <property type="entry name" value="Tscrpt_reg_HTH_AsnC-type_CS"/>
</dbReference>
<dbReference type="SMART" id="SM00344">
    <property type="entry name" value="HTH_ASNC"/>
    <property type="match status" value="1"/>
</dbReference>
<dbReference type="InterPro" id="IPR019888">
    <property type="entry name" value="Tscrpt_reg_AsnC-like"/>
</dbReference>
<dbReference type="Pfam" id="PF01037">
    <property type="entry name" value="AsnC_trans_reg"/>
    <property type="match status" value="1"/>
</dbReference>
<comment type="caution">
    <text evidence="5">The sequence shown here is derived from an EMBL/GenBank/DDBJ whole genome shotgun (WGS) entry which is preliminary data.</text>
</comment>
<dbReference type="STRING" id="1888892.BFL28_16320"/>
<dbReference type="GO" id="GO:0005829">
    <property type="term" value="C:cytosol"/>
    <property type="evidence" value="ECO:0007669"/>
    <property type="project" value="TreeGrafter"/>
</dbReference>
<dbReference type="EMBL" id="MDDS01000022">
    <property type="protein sequence ID" value="ODP37957.1"/>
    <property type="molecule type" value="Genomic_DNA"/>
</dbReference>
<dbReference type="PANTHER" id="PTHR30154:SF34">
    <property type="entry name" value="TRANSCRIPTIONAL REGULATOR AZLB"/>
    <property type="match status" value="1"/>
</dbReference>
<name>A0A1E3LVY9_9SPHN</name>
<evidence type="ECO:0000256" key="2">
    <source>
        <dbReference type="ARBA" id="ARBA00023125"/>
    </source>
</evidence>
<gene>
    <name evidence="5" type="ORF">BFL28_16320</name>
</gene>
<dbReference type="SUPFAM" id="SSF54909">
    <property type="entry name" value="Dimeric alpha+beta barrel"/>
    <property type="match status" value="1"/>
</dbReference>
<keyword evidence="6" id="KW-1185">Reference proteome</keyword>
<sequence length="162" mass="17817">MPRTPSVRRPSLDTFDRAILRIVQRDNKTPQRAIAEAVNLSAAAVQRRIAAMEDAGVIMRNVAIVDTAAVAMAITSIVEVHLIDERLTTVDTAKALFRDAPEVQQCYYVTGGISFVLVILSPDMTAYEAITRRLFAQNEAVASFRSLIALDRVKFGAEVIVQ</sequence>
<dbReference type="InterPro" id="IPR036388">
    <property type="entry name" value="WH-like_DNA-bd_sf"/>
</dbReference>
<keyword evidence="2" id="KW-0238">DNA-binding</keyword>
<protein>
    <submittedName>
        <fullName evidence="5">AsnC family transcriptional regulator</fullName>
    </submittedName>
</protein>